<name>A0A0K6H950_9NEIS</name>
<organism evidence="1 2">
    <name type="scientific">Gulbenkiania indica</name>
    <dbReference type="NCBI Taxonomy" id="375574"/>
    <lineage>
        <taxon>Bacteria</taxon>
        <taxon>Pseudomonadati</taxon>
        <taxon>Pseudomonadota</taxon>
        <taxon>Betaproteobacteria</taxon>
        <taxon>Neisseriales</taxon>
        <taxon>Chromobacteriaceae</taxon>
        <taxon>Gulbenkiania</taxon>
    </lineage>
</organism>
<sequence length="174" mass="19131">MNYTQQEAAEQNCKVLAGLRDLFQLLDEHGAIIGRNSARIVVDLSKAPTIMQDEIGEIFRTSQLVAPNGTMGIFGDFQTDDETGILLLNIGRAFTDGDAVFTKFPCYSEAQALLQSIPALSTEQSEAIEALHEQLEANFLGLLVKHREAIFEGLFGGGDSPNWTYHDPKDKTLN</sequence>
<dbReference type="OrthoDB" id="10001394at2"/>
<proteinExistence type="predicted"/>
<keyword evidence="2" id="KW-1185">Reference proteome</keyword>
<reference evidence="2" key="1">
    <citation type="submission" date="2015-08" db="EMBL/GenBank/DDBJ databases">
        <authorList>
            <person name="Varghese N."/>
        </authorList>
    </citation>
    <scope>NUCLEOTIDE SEQUENCE [LARGE SCALE GENOMIC DNA]</scope>
    <source>
        <strain evidence="2">DSM 17901</strain>
    </source>
</reference>
<protein>
    <submittedName>
        <fullName evidence="1">Uncharacterized protein</fullName>
    </submittedName>
</protein>
<dbReference type="RefSeq" id="WP_055434591.1">
    <property type="nucleotide sequence ID" value="NZ_CYHA01000016.1"/>
</dbReference>
<accession>A0A0K6H950</accession>
<evidence type="ECO:0000313" key="2">
    <source>
        <dbReference type="Proteomes" id="UP000243535"/>
    </source>
</evidence>
<evidence type="ECO:0000313" key="1">
    <source>
        <dbReference type="EMBL" id="CUA87522.1"/>
    </source>
</evidence>
<dbReference type="Proteomes" id="UP000243535">
    <property type="component" value="Unassembled WGS sequence"/>
</dbReference>
<dbReference type="EMBL" id="CYHA01000016">
    <property type="protein sequence ID" value="CUA87522.1"/>
    <property type="molecule type" value="Genomic_DNA"/>
</dbReference>
<dbReference type="STRING" id="375574.GCA_001418035_02750"/>
<gene>
    <name evidence="1" type="ORF">Ga0061063_0176</name>
</gene>
<dbReference type="AlphaFoldDB" id="A0A0K6H950"/>